<evidence type="ECO:0000313" key="1">
    <source>
        <dbReference type="Ensembl" id="ENSCINP00000034842.1"/>
    </source>
</evidence>
<sequence length="52" mass="6597">MIRPSFLLNRFCWRLSKRLKNSKIKISARISRENKYNKRKYTFYLPKYRQVR</sequence>
<protein>
    <submittedName>
        <fullName evidence="1">Uncharacterized protein</fullName>
    </submittedName>
</protein>
<dbReference type="Proteomes" id="UP000008144">
    <property type="component" value="Chromosome 12"/>
</dbReference>
<dbReference type="EMBL" id="EAAA01001006">
    <property type="status" value="NOT_ANNOTATED_CDS"/>
    <property type="molecule type" value="Genomic_DNA"/>
</dbReference>
<reference evidence="1" key="4">
    <citation type="submission" date="2025-09" db="UniProtKB">
        <authorList>
            <consortium name="Ensembl"/>
        </authorList>
    </citation>
    <scope>IDENTIFICATION</scope>
</reference>
<dbReference type="AlphaFoldDB" id="H2XYV8"/>
<evidence type="ECO:0000313" key="2">
    <source>
        <dbReference type="Proteomes" id="UP000008144"/>
    </source>
</evidence>
<accession>H2XYV8</accession>
<reference evidence="2" key="1">
    <citation type="journal article" date="2002" name="Science">
        <title>The draft genome of Ciona intestinalis: insights into chordate and vertebrate origins.</title>
        <authorList>
            <person name="Dehal P."/>
            <person name="Satou Y."/>
            <person name="Campbell R.K."/>
            <person name="Chapman J."/>
            <person name="Degnan B."/>
            <person name="De Tomaso A."/>
            <person name="Davidson B."/>
            <person name="Di Gregorio A."/>
            <person name="Gelpke M."/>
            <person name="Goodstein D.M."/>
            <person name="Harafuji N."/>
            <person name="Hastings K.E."/>
            <person name="Ho I."/>
            <person name="Hotta K."/>
            <person name="Huang W."/>
            <person name="Kawashima T."/>
            <person name="Lemaire P."/>
            <person name="Martinez D."/>
            <person name="Meinertzhagen I.A."/>
            <person name="Necula S."/>
            <person name="Nonaka M."/>
            <person name="Putnam N."/>
            <person name="Rash S."/>
            <person name="Saiga H."/>
            <person name="Satake M."/>
            <person name="Terry A."/>
            <person name="Yamada L."/>
            <person name="Wang H.G."/>
            <person name="Awazu S."/>
            <person name="Azumi K."/>
            <person name="Boore J."/>
            <person name="Branno M."/>
            <person name="Chin-Bow S."/>
            <person name="DeSantis R."/>
            <person name="Doyle S."/>
            <person name="Francino P."/>
            <person name="Keys D.N."/>
            <person name="Haga S."/>
            <person name="Hayashi H."/>
            <person name="Hino K."/>
            <person name="Imai K.S."/>
            <person name="Inaba K."/>
            <person name="Kano S."/>
            <person name="Kobayashi K."/>
            <person name="Kobayashi M."/>
            <person name="Lee B.I."/>
            <person name="Makabe K.W."/>
            <person name="Manohar C."/>
            <person name="Matassi G."/>
            <person name="Medina M."/>
            <person name="Mochizuki Y."/>
            <person name="Mount S."/>
            <person name="Morishita T."/>
            <person name="Miura S."/>
            <person name="Nakayama A."/>
            <person name="Nishizaka S."/>
            <person name="Nomoto H."/>
            <person name="Ohta F."/>
            <person name="Oishi K."/>
            <person name="Rigoutsos I."/>
            <person name="Sano M."/>
            <person name="Sasaki A."/>
            <person name="Sasakura Y."/>
            <person name="Shoguchi E."/>
            <person name="Shin-i T."/>
            <person name="Spagnuolo A."/>
            <person name="Stainier D."/>
            <person name="Suzuki M.M."/>
            <person name="Tassy O."/>
            <person name="Takatori N."/>
            <person name="Tokuoka M."/>
            <person name="Yagi K."/>
            <person name="Yoshizaki F."/>
            <person name="Wada S."/>
            <person name="Zhang C."/>
            <person name="Hyatt P.D."/>
            <person name="Larimer F."/>
            <person name="Detter C."/>
            <person name="Doggett N."/>
            <person name="Glavina T."/>
            <person name="Hawkins T."/>
            <person name="Richardson P."/>
            <person name="Lucas S."/>
            <person name="Kohara Y."/>
            <person name="Levine M."/>
            <person name="Satoh N."/>
            <person name="Rokhsar D.S."/>
        </authorList>
    </citation>
    <scope>NUCLEOTIDE SEQUENCE [LARGE SCALE GENOMIC DNA]</scope>
</reference>
<dbReference type="InParanoid" id="H2XYV8"/>
<proteinExistence type="predicted"/>
<reference evidence="1" key="3">
    <citation type="submission" date="2025-08" db="UniProtKB">
        <authorList>
            <consortium name="Ensembl"/>
        </authorList>
    </citation>
    <scope>IDENTIFICATION</scope>
</reference>
<keyword evidence="2" id="KW-1185">Reference proteome</keyword>
<name>H2XYV8_CIOIN</name>
<dbReference type="Ensembl" id="ENSCINT00000034702.1">
    <property type="protein sequence ID" value="ENSCINP00000034842.1"/>
    <property type="gene ID" value="ENSCING00000022086.1"/>
</dbReference>
<organism evidence="1 2">
    <name type="scientific">Ciona intestinalis</name>
    <name type="common">Transparent sea squirt</name>
    <name type="synonym">Ascidia intestinalis</name>
    <dbReference type="NCBI Taxonomy" id="7719"/>
    <lineage>
        <taxon>Eukaryota</taxon>
        <taxon>Metazoa</taxon>
        <taxon>Chordata</taxon>
        <taxon>Tunicata</taxon>
        <taxon>Ascidiacea</taxon>
        <taxon>Phlebobranchia</taxon>
        <taxon>Cionidae</taxon>
        <taxon>Ciona</taxon>
    </lineage>
</organism>
<dbReference type="HOGENOM" id="CLU_3086475_0_0_1"/>
<reference evidence="1" key="2">
    <citation type="journal article" date="2008" name="Genome Biol.">
        <title>Improved genome assembly and evidence-based global gene model set for the chordate Ciona intestinalis: new insight into intron and operon populations.</title>
        <authorList>
            <person name="Satou Y."/>
            <person name="Mineta K."/>
            <person name="Ogasawara M."/>
            <person name="Sasakura Y."/>
            <person name="Shoguchi E."/>
            <person name="Ueno K."/>
            <person name="Yamada L."/>
            <person name="Matsumoto J."/>
            <person name="Wasserscheid J."/>
            <person name="Dewar K."/>
            <person name="Wiley G.B."/>
            <person name="Macmil S.L."/>
            <person name="Roe B.A."/>
            <person name="Zeller R.W."/>
            <person name="Hastings K.E."/>
            <person name="Lemaire P."/>
            <person name="Lindquist E."/>
            <person name="Endo T."/>
            <person name="Hotta K."/>
            <person name="Inaba K."/>
        </authorList>
    </citation>
    <scope>NUCLEOTIDE SEQUENCE [LARGE SCALE GENOMIC DNA]</scope>
    <source>
        <strain evidence="1">wild type</strain>
    </source>
</reference>